<accession>A0AAD7IKS3</accession>
<keyword evidence="3" id="KW-1185">Reference proteome</keyword>
<dbReference type="AlphaFoldDB" id="A0AAD7IKS3"/>
<reference evidence="2" key="1">
    <citation type="submission" date="2023-03" db="EMBL/GenBank/DDBJ databases">
        <title>Massive genome expansion in bonnet fungi (Mycena s.s.) driven by repeated elements and novel gene families across ecological guilds.</title>
        <authorList>
            <consortium name="Lawrence Berkeley National Laboratory"/>
            <person name="Harder C.B."/>
            <person name="Miyauchi S."/>
            <person name="Viragh M."/>
            <person name="Kuo A."/>
            <person name="Thoen E."/>
            <person name="Andreopoulos B."/>
            <person name="Lu D."/>
            <person name="Skrede I."/>
            <person name="Drula E."/>
            <person name="Henrissat B."/>
            <person name="Morin E."/>
            <person name="Kohler A."/>
            <person name="Barry K."/>
            <person name="LaButti K."/>
            <person name="Morin E."/>
            <person name="Salamov A."/>
            <person name="Lipzen A."/>
            <person name="Mereny Z."/>
            <person name="Hegedus B."/>
            <person name="Baldrian P."/>
            <person name="Stursova M."/>
            <person name="Weitz H."/>
            <person name="Taylor A."/>
            <person name="Grigoriev I.V."/>
            <person name="Nagy L.G."/>
            <person name="Martin F."/>
            <person name="Kauserud H."/>
        </authorList>
    </citation>
    <scope>NUCLEOTIDE SEQUENCE</scope>
    <source>
        <strain evidence="2">CBHHK182m</strain>
    </source>
</reference>
<dbReference type="EMBL" id="JARKIB010000090">
    <property type="protein sequence ID" value="KAJ7743591.1"/>
    <property type="molecule type" value="Genomic_DNA"/>
</dbReference>
<keyword evidence="1" id="KW-1133">Transmembrane helix</keyword>
<protein>
    <submittedName>
        <fullName evidence="2">Uncharacterized protein</fullName>
    </submittedName>
</protein>
<feature type="transmembrane region" description="Helical" evidence="1">
    <location>
        <begin position="21"/>
        <end position="43"/>
    </location>
</feature>
<gene>
    <name evidence="2" type="ORF">B0H16DRAFT_1561035</name>
</gene>
<evidence type="ECO:0000256" key="1">
    <source>
        <dbReference type="SAM" id="Phobius"/>
    </source>
</evidence>
<dbReference type="Proteomes" id="UP001215598">
    <property type="component" value="Unassembled WGS sequence"/>
</dbReference>
<comment type="caution">
    <text evidence="2">The sequence shown here is derived from an EMBL/GenBank/DDBJ whole genome shotgun (WGS) entry which is preliminary data.</text>
</comment>
<evidence type="ECO:0000313" key="2">
    <source>
        <dbReference type="EMBL" id="KAJ7743591.1"/>
    </source>
</evidence>
<evidence type="ECO:0000313" key="3">
    <source>
        <dbReference type="Proteomes" id="UP001215598"/>
    </source>
</evidence>
<keyword evidence="1" id="KW-0812">Transmembrane</keyword>
<proteinExistence type="predicted"/>
<sequence>MTRKGLRVFQHFRRSRGIDRAVFLFAYMLAITFTDLCFTALGAERVRQTAEMMRRCTSTWRGWIKPNAVCPKGTISSHAVGFFWPVTWSQFILFSIQLWRSTMMRTTVIECFLIHYSLSPSHRLEKQGPGVLTRFPGIWSYQASAELHMRRPSRLGSFSRRLSWIHELVQRRDPAGEQDAEKILLPPRLLPYIPRTQSSPRHKAAARQSPDWFGMQRGCTAFTVTSTALTRGVLPGLPTDLRLPHAST</sequence>
<keyword evidence="1" id="KW-0472">Membrane</keyword>
<organism evidence="2 3">
    <name type="scientific">Mycena metata</name>
    <dbReference type="NCBI Taxonomy" id="1033252"/>
    <lineage>
        <taxon>Eukaryota</taxon>
        <taxon>Fungi</taxon>
        <taxon>Dikarya</taxon>
        <taxon>Basidiomycota</taxon>
        <taxon>Agaricomycotina</taxon>
        <taxon>Agaricomycetes</taxon>
        <taxon>Agaricomycetidae</taxon>
        <taxon>Agaricales</taxon>
        <taxon>Marasmiineae</taxon>
        <taxon>Mycenaceae</taxon>
        <taxon>Mycena</taxon>
    </lineage>
</organism>
<name>A0AAD7IKS3_9AGAR</name>